<dbReference type="PANTHER" id="PTHR43157:SF31">
    <property type="entry name" value="PHOSPHATIDYLINOSITOL-GLYCAN BIOSYNTHESIS CLASS F PROTEIN"/>
    <property type="match status" value="1"/>
</dbReference>
<dbReference type="HOGENOM" id="CLU_010194_44_4_1"/>
<keyword evidence="2" id="KW-0560">Oxidoreductase</keyword>
<dbReference type="PRINTS" id="PR00081">
    <property type="entry name" value="GDHRDH"/>
</dbReference>
<reference evidence="4" key="2">
    <citation type="journal article" date="2009" name="Fungal Genet. Biol.">
        <title>The 2008 update of the Aspergillus nidulans genome annotation: a community effort.</title>
        <authorList>
            <person name="Wortman J.R."/>
            <person name="Gilsenan J.M."/>
            <person name="Joardar V."/>
            <person name="Deegan J."/>
            <person name="Clutterbuck J."/>
            <person name="Andersen M.R."/>
            <person name="Archer D."/>
            <person name="Bencina M."/>
            <person name="Braus G."/>
            <person name="Coutinho P."/>
            <person name="von Dohren H."/>
            <person name="Doonan J."/>
            <person name="Driessen A.J."/>
            <person name="Durek P."/>
            <person name="Espeso E."/>
            <person name="Fekete E."/>
            <person name="Flipphi M."/>
            <person name="Estrada C.G."/>
            <person name="Geysens S."/>
            <person name="Goldman G."/>
            <person name="de Groot P.W."/>
            <person name="Hansen K."/>
            <person name="Harris S.D."/>
            <person name="Heinekamp T."/>
            <person name="Helmstaedt K."/>
            <person name="Henrissat B."/>
            <person name="Hofmann G."/>
            <person name="Homan T."/>
            <person name="Horio T."/>
            <person name="Horiuchi H."/>
            <person name="James S."/>
            <person name="Jones M."/>
            <person name="Karaffa L."/>
            <person name="Karanyi Z."/>
            <person name="Kato M."/>
            <person name="Keller N."/>
            <person name="Kelly D.E."/>
            <person name="Kiel J.A."/>
            <person name="Kim J.M."/>
            <person name="van der Klei I.J."/>
            <person name="Klis F.M."/>
            <person name="Kovalchuk A."/>
            <person name="Krasevec N."/>
            <person name="Kubicek C.P."/>
            <person name="Liu B."/>
            <person name="Maccabe A."/>
            <person name="Meyer V."/>
            <person name="Mirabito P."/>
            <person name="Miskei M."/>
            <person name="Mos M."/>
            <person name="Mullins J."/>
            <person name="Nelson D.R."/>
            <person name="Nielsen J."/>
            <person name="Oakley B.R."/>
            <person name="Osmani S.A."/>
            <person name="Pakula T."/>
            <person name="Paszewski A."/>
            <person name="Paulsen I."/>
            <person name="Pilsyk S."/>
            <person name="Pocsi I."/>
            <person name="Punt P.J."/>
            <person name="Ram A.F."/>
            <person name="Ren Q."/>
            <person name="Robellet X."/>
            <person name="Robson G."/>
            <person name="Seiboth B."/>
            <person name="van Solingen P."/>
            <person name="Specht T."/>
            <person name="Sun J."/>
            <person name="Taheri-Talesh N."/>
            <person name="Takeshita N."/>
            <person name="Ussery D."/>
            <person name="vanKuyk P.A."/>
            <person name="Visser H."/>
            <person name="van de Vondervoort P.J."/>
            <person name="de Vries R.P."/>
            <person name="Walton J."/>
            <person name="Xiang X."/>
            <person name="Xiong Y."/>
            <person name="Zeng A.P."/>
            <person name="Brandt B.W."/>
            <person name="Cornell M.J."/>
            <person name="van den Hondel C.A."/>
            <person name="Visser J."/>
            <person name="Oliver S.G."/>
            <person name="Turner G."/>
        </authorList>
    </citation>
    <scope>GENOME REANNOTATION</scope>
    <source>
        <strain evidence="4">FGSC A4 / ATCC 38163 / CBS 112.46 / NRRL 194 / M139</strain>
    </source>
</reference>
<name>Q5AXP9_EMENI</name>
<dbReference type="Gene3D" id="3.40.50.720">
    <property type="entry name" value="NAD(P)-binding Rossmann-like Domain"/>
    <property type="match status" value="1"/>
</dbReference>
<keyword evidence="4" id="KW-1185">Reference proteome</keyword>
<accession>C8V362</accession>
<dbReference type="Pfam" id="PF00106">
    <property type="entry name" value="adh_short"/>
    <property type="match status" value="1"/>
</dbReference>
<organism evidence="3 4">
    <name type="scientific">Emericella nidulans (strain FGSC A4 / ATCC 38163 / CBS 112.46 / NRRL 194 / M139)</name>
    <name type="common">Aspergillus nidulans</name>
    <dbReference type="NCBI Taxonomy" id="227321"/>
    <lineage>
        <taxon>Eukaryota</taxon>
        <taxon>Fungi</taxon>
        <taxon>Dikarya</taxon>
        <taxon>Ascomycota</taxon>
        <taxon>Pezizomycotina</taxon>
        <taxon>Eurotiomycetes</taxon>
        <taxon>Eurotiomycetidae</taxon>
        <taxon>Eurotiales</taxon>
        <taxon>Aspergillaceae</taxon>
        <taxon>Aspergillus</taxon>
        <taxon>Aspergillus subgen. Nidulantes</taxon>
    </lineage>
</organism>
<dbReference type="InParanoid" id="Q5AXP9"/>
<dbReference type="InterPro" id="IPR002347">
    <property type="entry name" value="SDR_fam"/>
</dbReference>
<protein>
    <recommendedName>
        <fullName evidence="5">NAD(P)-binding protein</fullName>
    </recommendedName>
</protein>
<dbReference type="PANTHER" id="PTHR43157">
    <property type="entry name" value="PHOSPHATIDYLINOSITOL-GLYCAN BIOSYNTHESIS CLASS F PROTEIN-RELATED"/>
    <property type="match status" value="1"/>
</dbReference>
<dbReference type="AlphaFoldDB" id="Q5AXP9"/>
<dbReference type="eggNOG" id="KOG1208">
    <property type="taxonomic scope" value="Eukaryota"/>
</dbReference>
<dbReference type="VEuPathDB" id="FungiDB:AN6931"/>
<dbReference type="KEGG" id="ani:ANIA_06931"/>
<dbReference type="GeneID" id="2870386"/>
<evidence type="ECO:0000313" key="4">
    <source>
        <dbReference type="Proteomes" id="UP000000560"/>
    </source>
</evidence>
<accession>Q5AXP9</accession>
<dbReference type="OMA" id="PPAWEQH"/>
<dbReference type="InterPro" id="IPR036291">
    <property type="entry name" value="NAD(P)-bd_dom_sf"/>
</dbReference>
<evidence type="ECO:0000256" key="1">
    <source>
        <dbReference type="ARBA" id="ARBA00006484"/>
    </source>
</evidence>
<dbReference type="RefSeq" id="XP_664535.1">
    <property type="nucleotide sequence ID" value="XM_659443.2"/>
</dbReference>
<dbReference type="OrthoDB" id="542013at2759"/>
<evidence type="ECO:0008006" key="5">
    <source>
        <dbReference type="Google" id="ProtNLM"/>
    </source>
</evidence>
<evidence type="ECO:0000256" key="2">
    <source>
        <dbReference type="ARBA" id="ARBA00023002"/>
    </source>
</evidence>
<dbReference type="SUPFAM" id="SSF51735">
    <property type="entry name" value="NAD(P)-binding Rossmann-fold domains"/>
    <property type="match status" value="1"/>
</dbReference>
<gene>
    <name evidence="3" type="ORF">ANIA_06931</name>
</gene>
<dbReference type="Proteomes" id="UP000000560">
    <property type="component" value="Chromosome I"/>
</dbReference>
<dbReference type="EMBL" id="BN001301">
    <property type="protein sequence ID" value="CBF71766.1"/>
    <property type="molecule type" value="Genomic_DNA"/>
</dbReference>
<dbReference type="GO" id="GO:0016491">
    <property type="term" value="F:oxidoreductase activity"/>
    <property type="evidence" value="ECO:0007669"/>
    <property type="project" value="UniProtKB-KW"/>
</dbReference>
<reference evidence="4" key="1">
    <citation type="journal article" date="2005" name="Nature">
        <title>Sequencing of Aspergillus nidulans and comparative analysis with A. fumigatus and A. oryzae.</title>
        <authorList>
            <person name="Galagan J.E."/>
            <person name="Calvo S.E."/>
            <person name="Cuomo C."/>
            <person name="Ma L.J."/>
            <person name="Wortman J.R."/>
            <person name="Batzoglou S."/>
            <person name="Lee S.I."/>
            <person name="Basturkmen M."/>
            <person name="Spevak C.C."/>
            <person name="Clutterbuck J."/>
            <person name="Kapitonov V."/>
            <person name="Jurka J."/>
            <person name="Scazzocchio C."/>
            <person name="Farman M."/>
            <person name="Butler J."/>
            <person name="Purcell S."/>
            <person name="Harris S."/>
            <person name="Braus G.H."/>
            <person name="Draht O."/>
            <person name="Busch S."/>
            <person name="D'Enfert C."/>
            <person name="Bouchier C."/>
            <person name="Goldman G.H."/>
            <person name="Bell-Pedersen D."/>
            <person name="Griffiths-Jones S."/>
            <person name="Doonan J.H."/>
            <person name="Yu J."/>
            <person name="Vienken K."/>
            <person name="Pain A."/>
            <person name="Freitag M."/>
            <person name="Selker E.U."/>
            <person name="Archer D.B."/>
            <person name="Penalva M.A."/>
            <person name="Oakley B.R."/>
            <person name="Momany M."/>
            <person name="Tanaka T."/>
            <person name="Kumagai T."/>
            <person name="Asai K."/>
            <person name="Machida M."/>
            <person name="Nierman W.C."/>
            <person name="Denning D.W."/>
            <person name="Caddick M."/>
            <person name="Hynes M."/>
            <person name="Paoletti M."/>
            <person name="Fischer R."/>
            <person name="Miller B."/>
            <person name="Dyer P."/>
            <person name="Sachs M.S."/>
            <person name="Osmani S.A."/>
            <person name="Birren B.W."/>
        </authorList>
    </citation>
    <scope>NUCLEOTIDE SEQUENCE [LARGE SCALE GENOMIC DNA]</scope>
    <source>
        <strain evidence="4">FGSC A4 / ATCC 38163 / CBS 112.46 / NRRL 194 / M139</strain>
    </source>
</reference>
<evidence type="ECO:0000313" key="3">
    <source>
        <dbReference type="EMBL" id="CBF71766.1"/>
    </source>
</evidence>
<sequence>MPAQHRPLWWYGWNALRGGNPTFLTPDQVPVPDLSGKWIIITGSNSGIGLEAAKAFASAGANLILGCREPAAWETHPAAAAEECQTLARVNGHTESVIEWWKIDMADLSAVDAFAQRWLDTGRALDILCNNAGMGPTGSRKPILTKDGLEILHQVNFTSHVLLTLRVLDSLAKAPQPRIVCTTSCFHFRGYFDLDHFNGELGMAGDPYPNNKLYFQVWLTELHSRLLASPNYRHVTVNGINPGYVNSGIWNNPLSETKNTWIDTAYKFWKFVASILAISPQQGSLAIVYAATSAEFGPDPVTQGVGEIGGKGGGHYINRIWEGEAMPHCSDEECRKEVWEKVGKELGLEERGLGHWV</sequence>
<comment type="similarity">
    <text evidence="1">Belongs to the short-chain dehydrogenases/reductases (SDR) family.</text>
</comment>
<proteinExistence type="inferred from homology"/>